<dbReference type="HOGENOM" id="CLU_882601_0_0_5"/>
<evidence type="ECO:0000313" key="3">
    <source>
        <dbReference type="Proteomes" id="UP000005258"/>
    </source>
</evidence>
<dbReference type="AlphaFoldDB" id="I3TN28"/>
<dbReference type="Proteomes" id="UP000005258">
    <property type="component" value="Chromosome"/>
</dbReference>
<proteinExistence type="predicted"/>
<evidence type="ECO:0000256" key="1">
    <source>
        <dbReference type="SAM" id="SignalP"/>
    </source>
</evidence>
<sequence>MHRGTGRALLLLLMLALSGCAGSDAPELPATPSPVVERAAQWRGIAEDAALQIRAGLPPGARLVIAPPDRRSAFADRLPDLLAAAFIRQGFAVWSAPPGDAAPLVQASAPGFDLPPADASMGLLRVETRISAVGHDAEDTRSLLEAGHYTLLATGVYLLEKAGREGVDLVANPGWLIGAGLAADLANWAERPTPSTELVLGVRVLDGARYVTATDRVYLIRDGDRGLYTGRRRASPDTITVLYDPRGDSLSDARQAAARHCAQTARQPMLAARWAPAPDLPDDPVDLAVATLIDDGGRQPRHGARFDCVDADARF</sequence>
<dbReference type="RefSeq" id="WP_014745843.1">
    <property type="nucleotide sequence ID" value="NC_017956.1"/>
</dbReference>
<keyword evidence="1" id="KW-0732">Signal</keyword>
<protein>
    <submittedName>
        <fullName evidence="2">Uncharacterized protein</fullName>
    </submittedName>
</protein>
<keyword evidence="3" id="KW-1185">Reference proteome</keyword>
<accession>I3TN28</accession>
<name>I3TN28_TISMK</name>
<dbReference type="EMBL" id="CP003236">
    <property type="protein sequence ID" value="AFK54166.1"/>
    <property type="molecule type" value="Genomic_DNA"/>
</dbReference>
<feature type="chain" id="PRO_5003679776" evidence="1">
    <location>
        <begin position="24"/>
        <end position="315"/>
    </location>
</feature>
<gene>
    <name evidence="2" type="ordered locus">TMO_2328</name>
</gene>
<evidence type="ECO:0000313" key="2">
    <source>
        <dbReference type="EMBL" id="AFK54166.1"/>
    </source>
</evidence>
<reference evidence="2 3" key="1">
    <citation type="journal article" date="2012" name="J. Am. Chem. Soc.">
        <title>Bacterial biosynthesis and maturation of the didemnin anti-cancer agents.</title>
        <authorList>
            <person name="Xu Y."/>
            <person name="Kersten R.D."/>
            <person name="Nam S.J."/>
            <person name="Lu L."/>
            <person name="Al-Suwailem A.M."/>
            <person name="Zheng H."/>
            <person name="Fenical W."/>
            <person name="Dorrestein P.C."/>
            <person name="Moore B.S."/>
            <person name="Qian P.Y."/>
        </authorList>
    </citation>
    <scope>NUCLEOTIDE SEQUENCE [LARGE SCALE GENOMIC DNA]</scope>
    <source>
        <strain evidence="2 3">KA081020-065</strain>
    </source>
</reference>
<dbReference type="PROSITE" id="PS51257">
    <property type="entry name" value="PROKAR_LIPOPROTEIN"/>
    <property type="match status" value="1"/>
</dbReference>
<feature type="signal peptide" evidence="1">
    <location>
        <begin position="1"/>
        <end position="23"/>
    </location>
</feature>
<dbReference type="KEGG" id="tmo:TMO_2328"/>
<organism evidence="2 3">
    <name type="scientific">Tistrella mobilis (strain KA081020-065)</name>
    <dbReference type="NCBI Taxonomy" id="1110502"/>
    <lineage>
        <taxon>Bacteria</taxon>
        <taxon>Pseudomonadati</taxon>
        <taxon>Pseudomonadota</taxon>
        <taxon>Alphaproteobacteria</taxon>
        <taxon>Geminicoccales</taxon>
        <taxon>Geminicoccaceae</taxon>
        <taxon>Tistrella</taxon>
    </lineage>
</organism>